<evidence type="ECO:0000256" key="6">
    <source>
        <dbReference type="ARBA" id="ARBA00022833"/>
    </source>
</evidence>
<feature type="binding site" evidence="8">
    <location>
        <position position="90"/>
    </location>
    <ligand>
        <name>Zn(2+)</name>
        <dbReference type="ChEBI" id="CHEBI:29105"/>
        <note>catalytic</note>
    </ligand>
</feature>
<evidence type="ECO:0000313" key="11">
    <source>
        <dbReference type="Proteomes" id="UP000050969"/>
    </source>
</evidence>
<dbReference type="PROSITE" id="PS00903">
    <property type="entry name" value="CYT_DCMP_DEAMINASES_1"/>
    <property type="match status" value="1"/>
</dbReference>
<dbReference type="HAMAP" id="MF_00972">
    <property type="entry name" value="tRNA_aden_deaminase"/>
    <property type="match status" value="1"/>
</dbReference>
<dbReference type="PANTHER" id="PTHR11079:SF202">
    <property type="entry name" value="TRNA-SPECIFIC ADENOSINE DEAMINASE"/>
    <property type="match status" value="1"/>
</dbReference>
<dbReference type="GO" id="GO:0002100">
    <property type="term" value="P:tRNA wobble adenosine to inosine editing"/>
    <property type="evidence" value="ECO:0007669"/>
    <property type="project" value="UniProtKB-UniRule"/>
</dbReference>
<dbReference type="GO" id="GO:0052717">
    <property type="term" value="F:tRNA-specific adenosine-34 deaminase activity"/>
    <property type="evidence" value="ECO:0007669"/>
    <property type="project" value="UniProtKB-UniRule"/>
</dbReference>
<evidence type="ECO:0000256" key="4">
    <source>
        <dbReference type="ARBA" id="ARBA00022723"/>
    </source>
</evidence>
<gene>
    <name evidence="8" type="primary">tadA</name>
    <name evidence="10" type="ORF">IV56_GL001813</name>
</gene>
<keyword evidence="6 8" id="KW-0862">Zinc</keyword>
<evidence type="ECO:0000256" key="1">
    <source>
        <dbReference type="ARBA" id="ARBA00010669"/>
    </source>
</evidence>
<dbReference type="Pfam" id="PF14437">
    <property type="entry name" value="MafB19-deam"/>
    <property type="match status" value="1"/>
</dbReference>
<dbReference type="InterPro" id="IPR002125">
    <property type="entry name" value="CMP_dCMP_dom"/>
</dbReference>
<dbReference type="PANTHER" id="PTHR11079">
    <property type="entry name" value="CYTOSINE DEAMINASE FAMILY MEMBER"/>
    <property type="match status" value="1"/>
</dbReference>
<comment type="caution">
    <text evidence="10">The sequence shown here is derived from an EMBL/GenBank/DDBJ whole genome shotgun (WGS) entry which is preliminary data.</text>
</comment>
<evidence type="ECO:0000256" key="5">
    <source>
        <dbReference type="ARBA" id="ARBA00022801"/>
    </source>
</evidence>
<dbReference type="STRING" id="1293598.IV56_GL001813"/>
<dbReference type="FunFam" id="3.40.140.10:FF:000005">
    <property type="entry name" value="tRNA-specific adenosine deaminase"/>
    <property type="match status" value="1"/>
</dbReference>
<protein>
    <recommendedName>
        <fullName evidence="8">tRNA-specific adenosine deaminase</fullName>
        <ecNumber evidence="8">3.5.4.33</ecNumber>
    </recommendedName>
</protein>
<dbReference type="SUPFAM" id="SSF53927">
    <property type="entry name" value="Cytidine deaminase-like"/>
    <property type="match status" value="1"/>
</dbReference>
<dbReference type="InterPro" id="IPR058535">
    <property type="entry name" value="MafB19-deam"/>
</dbReference>
<reference evidence="10 11" key="1">
    <citation type="journal article" date="2015" name="Genome Announc.">
        <title>Expanding the biotechnology potential of lactobacilli through comparative genomics of 213 strains and associated genera.</title>
        <authorList>
            <person name="Sun Z."/>
            <person name="Harris H.M."/>
            <person name="McCann A."/>
            <person name="Guo C."/>
            <person name="Argimon S."/>
            <person name="Zhang W."/>
            <person name="Yang X."/>
            <person name="Jeffery I.B."/>
            <person name="Cooney J.C."/>
            <person name="Kagawa T.F."/>
            <person name="Liu W."/>
            <person name="Song Y."/>
            <person name="Salvetti E."/>
            <person name="Wrobel A."/>
            <person name="Rasinkangas P."/>
            <person name="Parkhill J."/>
            <person name="Rea M.C."/>
            <person name="O'Sullivan O."/>
            <person name="Ritari J."/>
            <person name="Douillard F.P."/>
            <person name="Paul Ross R."/>
            <person name="Yang R."/>
            <person name="Briner A.E."/>
            <person name="Felis G.E."/>
            <person name="de Vos W.M."/>
            <person name="Barrangou R."/>
            <person name="Klaenhammer T.R."/>
            <person name="Caufield P.W."/>
            <person name="Cui Y."/>
            <person name="Zhang H."/>
            <person name="O'Toole P.W."/>
        </authorList>
    </citation>
    <scope>NUCLEOTIDE SEQUENCE [LARGE SCALE GENOMIC DNA]</scope>
    <source>
        <strain evidence="10 11">DSM 24301</strain>
    </source>
</reference>
<dbReference type="InterPro" id="IPR016193">
    <property type="entry name" value="Cytidine_deaminase-like"/>
</dbReference>
<evidence type="ECO:0000256" key="3">
    <source>
        <dbReference type="ARBA" id="ARBA00022694"/>
    </source>
</evidence>
<evidence type="ECO:0000256" key="7">
    <source>
        <dbReference type="ARBA" id="ARBA00048045"/>
    </source>
</evidence>
<comment type="catalytic activity">
    <reaction evidence="7 8">
        <text>adenosine(34) in tRNA + H2O + H(+) = inosine(34) in tRNA + NH4(+)</text>
        <dbReference type="Rhea" id="RHEA:43168"/>
        <dbReference type="Rhea" id="RHEA-COMP:10373"/>
        <dbReference type="Rhea" id="RHEA-COMP:10374"/>
        <dbReference type="ChEBI" id="CHEBI:15377"/>
        <dbReference type="ChEBI" id="CHEBI:15378"/>
        <dbReference type="ChEBI" id="CHEBI:28938"/>
        <dbReference type="ChEBI" id="CHEBI:74411"/>
        <dbReference type="ChEBI" id="CHEBI:82852"/>
        <dbReference type="EC" id="3.5.4.33"/>
    </reaction>
</comment>
<comment type="similarity">
    <text evidence="1">Belongs to the cytidine and deoxycytidylate deaminase family. ADAT2 subfamily.</text>
</comment>
<feature type="binding site" evidence="8">
    <location>
        <position position="93"/>
    </location>
    <ligand>
        <name>Zn(2+)</name>
        <dbReference type="ChEBI" id="CHEBI:29105"/>
        <note>catalytic</note>
    </ligand>
</feature>
<comment type="subunit">
    <text evidence="2 8">Homodimer.</text>
</comment>
<evidence type="ECO:0000256" key="2">
    <source>
        <dbReference type="ARBA" id="ARBA00011738"/>
    </source>
</evidence>
<name>A0A0R2MWY2_9LACO</name>
<dbReference type="GO" id="GO:0008270">
    <property type="term" value="F:zinc ion binding"/>
    <property type="evidence" value="ECO:0007669"/>
    <property type="project" value="UniProtKB-UniRule"/>
</dbReference>
<keyword evidence="3 8" id="KW-0819">tRNA processing</keyword>
<comment type="function">
    <text evidence="8">Catalyzes the deamination of adenosine to inosine at the wobble position 34 of tRNA(Arg2).</text>
</comment>
<dbReference type="EC" id="3.5.4.33" evidence="8"/>
<dbReference type="PROSITE" id="PS51747">
    <property type="entry name" value="CYT_DCMP_DEAMINASES_2"/>
    <property type="match status" value="1"/>
</dbReference>
<keyword evidence="4 8" id="KW-0479">Metal-binding</keyword>
<dbReference type="Proteomes" id="UP000050969">
    <property type="component" value="Unassembled WGS sequence"/>
</dbReference>
<feature type="domain" description="CMP/dCMP-type deaminase" evidence="9">
    <location>
        <begin position="9"/>
        <end position="120"/>
    </location>
</feature>
<evidence type="ECO:0000259" key="9">
    <source>
        <dbReference type="PROSITE" id="PS51747"/>
    </source>
</evidence>
<feature type="binding site" evidence="8">
    <location>
        <position position="60"/>
    </location>
    <ligand>
        <name>Zn(2+)</name>
        <dbReference type="ChEBI" id="CHEBI:29105"/>
        <note>catalytic</note>
    </ligand>
</feature>
<evidence type="ECO:0000313" key="10">
    <source>
        <dbReference type="EMBL" id="KRO18017.1"/>
    </source>
</evidence>
<dbReference type="AlphaFoldDB" id="A0A0R2MWY2"/>
<organism evidence="10 11">
    <name type="scientific">Lacticaseibacillus saniviri JCM 17471 = DSM 24301</name>
    <dbReference type="NCBI Taxonomy" id="1293598"/>
    <lineage>
        <taxon>Bacteria</taxon>
        <taxon>Bacillati</taxon>
        <taxon>Bacillota</taxon>
        <taxon>Bacilli</taxon>
        <taxon>Lactobacillales</taxon>
        <taxon>Lactobacillaceae</taxon>
        <taxon>Lacticaseibacillus</taxon>
    </lineage>
</organism>
<dbReference type="InterPro" id="IPR028883">
    <property type="entry name" value="tRNA_aden_deaminase"/>
</dbReference>
<keyword evidence="11" id="KW-1185">Reference proteome</keyword>
<keyword evidence="5 8" id="KW-0378">Hydrolase</keyword>
<dbReference type="PATRIC" id="fig|1293598.4.peg.1887"/>
<dbReference type="Gene3D" id="3.40.140.10">
    <property type="entry name" value="Cytidine Deaminase, domain 2"/>
    <property type="match status" value="1"/>
</dbReference>
<accession>A0A0R2MWY2</accession>
<feature type="active site" description="Proton donor" evidence="8">
    <location>
        <position position="62"/>
    </location>
</feature>
<dbReference type="InterPro" id="IPR016192">
    <property type="entry name" value="APOBEC/CMP_deaminase_Zn-bd"/>
</dbReference>
<proteinExistence type="inferred from homology"/>
<dbReference type="CDD" id="cd01285">
    <property type="entry name" value="nucleoside_deaminase"/>
    <property type="match status" value="1"/>
</dbReference>
<comment type="cofactor">
    <cofactor evidence="8">
        <name>Zn(2+)</name>
        <dbReference type="ChEBI" id="CHEBI:29105"/>
    </cofactor>
    <text evidence="8">Binds 1 zinc ion per subunit.</text>
</comment>
<sequence length="166" mass="18013">MKDMALPQIEIDYYMGLALEEARDAMAIGEVPIGAVIVKDGEIIGRGHNLREHSQNSLLHAEVLAIEEACATVDSWRLEGADIFVTLEPCPMCAGAIINSRIRSCYYGAADPKAGVAGSLLNLLTDTRFNHQVDVISGVQADKSAKLLKTFFGNIRKKRKAAKKNG</sequence>
<evidence type="ECO:0000256" key="8">
    <source>
        <dbReference type="HAMAP-Rule" id="MF_00972"/>
    </source>
</evidence>
<dbReference type="EMBL" id="JQCE01000006">
    <property type="protein sequence ID" value="KRO18017.1"/>
    <property type="molecule type" value="Genomic_DNA"/>
</dbReference>